<evidence type="ECO:0000313" key="1">
    <source>
        <dbReference type="EMBL" id="CAG8826799.1"/>
    </source>
</evidence>
<comment type="caution">
    <text evidence="1">The sequence shown here is derived from an EMBL/GenBank/DDBJ whole genome shotgun (WGS) entry which is preliminary data.</text>
</comment>
<organism evidence="1 2">
    <name type="scientific">Racocetra persica</name>
    <dbReference type="NCBI Taxonomy" id="160502"/>
    <lineage>
        <taxon>Eukaryota</taxon>
        <taxon>Fungi</taxon>
        <taxon>Fungi incertae sedis</taxon>
        <taxon>Mucoromycota</taxon>
        <taxon>Glomeromycotina</taxon>
        <taxon>Glomeromycetes</taxon>
        <taxon>Diversisporales</taxon>
        <taxon>Gigasporaceae</taxon>
        <taxon>Racocetra</taxon>
    </lineage>
</organism>
<evidence type="ECO:0000313" key="2">
    <source>
        <dbReference type="Proteomes" id="UP000789920"/>
    </source>
</evidence>
<accession>A0ACA9S827</accession>
<dbReference type="Proteomes" id="UP000789920">
    <property type="component" value="Unassembled WGS sequence"/>
</dbReference>
<protein>
    <submittedName>
        <fullName evidence="1">24588_t:CDS:1</fullName>
    </submittedName>
</protein>
<dbReference type="EMBL" id="CAJVQC010092791">
    <property type="protein sequence ID" value="CAG8826799.1"/>
    <property type="molecule type" value="Genomic_DNA"/>
</dbReference>
<gene>
    <name evidence="1" type="ORF">RPERSI_LOCUS26813</name>
</gene>
<feature type="non-terminal residue" evidence="1">
    <location>
        <position position="1"/>
    </location>
</feature>
<reference evidence="1" key="1">
    <citation type="submission" date="2021-06" db="EMBL/GenBank/DDBJ databases">
        <authorList>
            <person name="Kallberg Y."/>
            <person name="Tangrot J."/>
            <person name="Rosling A."/>
        </authorList>
    </citation>
    <scope>NUCLEOTIDE SEQUENCE</scope>
    <source>
        <strain evidence="1">MA461A</strain>
    </source>
</reference>
<feature type="non-terminal residue" evidence="1">
    <location>
        <position position="98"/>
    </location>
</feature>
<name>A0ACA9S827_9GLOM</name>
<sequence>LIPKKNITEKDKEGKLIDKPEIEILGEKKIKLDNQIQTLDQEIRTGKSRTEKAQSIYKSYKYLKRKRNGWQTHLTTNISTKTYNYQNLSDNFRNDGAY</sequence>
<proteinExistence type="predicted"/>
<keyword evidence="2" id="KW-1185">Reference proteome</keyword>